<comment type="caution">
    <text evidence="6">The sequence shown here is derived from an EMBL/GenBank/DDBJ whole genome shotgun (WGS) entry which is preliminary data.</text>
</comment>
<dbReference type="Pfam" id="PF00335">
    <property type="entry name" value="Tetraspanin"/>
    <property type="match status" value="1"/>
</dbReference>
<dbReference type="OrthoDB" id="2014092at2759"/>
<evidence type="ECO:0000256" key="2">
    <source>
        <dbReference type="ARBA" id="ARBA00022692"/>
    </source>
</evidence>
<dbReference type="PRINTS" id="PR00259">
    <property type="entry name" value="TMFOUR"/>
</dbReference>
<protein>
    <submittedName>
        <fullName evidence="6">DgyrCDS2076</fullName>
    </submittedName>
</protein>
<dbReference type="AlphaFoldDB" id="A0A7I8VAH0"/>
<evidence type="ECO:0000256" key="1">
    <source>
        <dbReference type="ARBA" id="ARBA00004141"/>
    </source>
</evidence>
<evidence type="ECO:0000313" key="6">
    <source>
        <dbReference type="EMBL" id="CAD5112864.1"/>
    </source>
</evidence>
<dbReference type="PANTHER" id="PTHR19282:SF431">
    <property type="entry name" value="TETRASPANIN 26A, ISOFORM B-RELATED"/>
    <property type="match status" value="1"/>
</dbReference>
<keyword evidence="4 5" id="KW-0472">Membrane</keyword>
<keyword evidence="7" id="KW-1185">Reference proteome</keyword>
<name>A0A7I8VAH0_9ANNE</name>
<feature type="transmembrane region" description="Helical" evidence="5">
    <location>
        <begin position="99"/>
        <end position="121"/>
    </location>
</feature>
<dbReference type="PANTHER" id="PTHR19282">
    <property type="entry name" value="TETRASPANIN"/>
    <property type="match status" value="1"/>
</dbReference>
<keyword evidence="2 5" id="KW-0812">Transmembrane</keyword>
<evidence type="ECO:0000256" key="5">
    <source>
        <dbReference type="SAM" id="Phobius"/>
    </source>
</evidence>
<keyword evidence="3 5" id="KW-1133">Transmembrane helix</keyword>
<organism evidence="6 7">
    <name type="scientific">Dimorphilus gyrociliatus</name>
    <dbReference type="NCBI Taxonomy" id="2664684"/>
    <lineage>
        <taxon>Eukaryota</taxon>
        <taxon>Metazoa</taxon>
        <taxon>Spiralia</taxon>
        <taxon>Lophotrochozoa</taxon>
        <taxon>Annelida</taxon>
        <taxon>Polychaeta</taxon>
        <taxon>Polychaeta incertae sedis</taxon>
        <taxon>Dinophilidae</taxon>
        <taxon>Dimorphilus</taxon>
    </lineage>
</organism>
<evidence type="ECO:0000313" key="7">
    <source>
        <dbReference type="Proteomes" id="UP000549394"/>
    </source>
</evidence>
<reference evidence="6 7" key="1">
    <citation type="submission" date="2020-08" db="EMBL/GenBank/DDBJ databases">
        <authorList>
            <person name="Hejnol A."/>
        </authorList>
    </citation>
    <scope>NUCLEOTIDE SEQUENCE [LARGE SCALE GENOMIC DNA]</scope>
</reference>
<evidence type="ECO:0000256" key="4">
    <source>
        <dbReference type="ARBA" id="ARBA00023136"/>
    </source>
</evidence>
<dbReference type="InterPro" id="IPR018499">
    <property type="entry name" value="Tetraspanin/Peripherin"/>
</dbReference>
<accession>A0A7I8VAH0</accession>
<gene>
    <name evidence="6" type="ORF">DGYR_LOCUS1932</name>
</gene>
<dbReference type="GO" id="GO:0005886">
    <property type="term" value="C:plasma membrane"/>
    <property type="evidence" value="ECO:0007669"/>
    <property type="project" value="TreeGrafter"/>
</dbReference>
<sequence length="132" mass="14491">MALASYNKHKGITGLKTNVKSKKNIKFDDGAIKRNGKSSDSLLVPQTEVSCVIKYFVFGFNVLFWLLGGIIAGIGIWAWSEKEMFRKMTKITSIQIDPAIVFIVGGSVIFIIGFTGCVGALRENSCLLLTVR</sequence>
<feature type="transmembrane region" description="Helical" evidence="5">
    <location>
        <begin position="55"/>
        <end position="79"/>
    </location>
</feature>
<comment type="subcellular location">
    <subcellularLocation>
        <location evidence="1">Membrane</location>
        <topology evidence="1">Multi-pass membrane protein</topology>
    </subcellularLocation>
</comment>
<evidence type="ECO:0000256" key="3">
    <source>
        <dbReference type="ARBA" id="ARBA00022989"/>
    </source>
</evidence>
<proteinExistence type="predicted"/>
<dbReference type="EMBL" id="CAJFCJ010000003">
    <property type="protein sequence ID" value="CAD5112864.1"/>
    <property type="molecule type" value="Genomic_DNA"/>
</dbReference>
<dbReference type="Proteomes" id="UP000549394">
    <property type="component" value="Unassembled WGS sequence"/>
</dbReference>